<proteinExistence type="predicted"/>
<dbReference type="Proteomes" id="UP000694892">
    <property type="component" value="Chromosome 4L"/>
</dbReference>
<protein>
    <submittedName>
        <fullName evidence="1">Uncharacterized protein</fullName>
    </submittedName>
</protein>
<organism evidence="1 2">
    <name type="scientific">Xenopus laevis</name>
    <name type="common">African clawed frog</name>
    <dbReference type="NCBI Taxonomy" id="8355"/>
    <lineage>
        <taxon>Eukaryota</taxon>
        <taxon>Metazoa</taxon>
        <taxon>Chordata</taxon>
        <taxon>Craniata</taxon>
        <taxon>Vertebrata</taxon>
        <taxon>Euteleostomi</taxon>
        <taxon>Amphibia</taxon>
        <taxon>Batrachia</taxon>
        <taxon>Anura</taxon>
        <taxon>Pipoidea</taxon>
        <taxon>Pipidae</taxon>
        <taxon>Xenopodinae</taxon>
        <taxon>Xenopus</taxon>
        <taxon>Xenopus</taxon>
    </lineage>
</organism>
<evidence type="ECO:0000313" key="2">
    <source>
        <dbReference type="Proteomes" id="UP000694892"/>
    </source>
</evidence>
<reference evidence="2" key="1">
    <citation type="journal article" date="2016" name="Nature">
        <title>Genome evolution in the allotetraploid frog Xenopus laevis.</title>
        <authorList>
            <person name="Session A.M."/>
            <person name="Uno Y."/>
            <person name="Kwon T."/>
            <person name="Chapman J.A."/>
            <person name="Toyoda A."/>
            <person name="Takahashi S."/>
            <person name="Fukui A."/>
            <person name="Hikosaka A."/>
            <person name="Suzuki A."/>
            <person name="Kondo M."/>
            <person name="van Heeringen S.J."/>
            <person name="Quigley I."/>
            <person name="Heinz S."/>
            <person name="Ogino H."/>
            <person name="Ochi H."/>
            <person name="Hellsten U."/>
            <person name="Lyons J.B."/>
            <person name="Simakov O."/>
            <person name="Putnam N."/>
            <person name="Stites J."/>
            <person name="Kuroki Y."/>
            <person name="Tanaka T."/>
            <person name="Michiue T."/>
            <person name="Watanabe M."/>
            <person name="Bogdanovic O."/>
            <person name="Lister R."/>
            <person name="Georgiou G."/>
            <person name="Paranjpe S.S."/>
            <person name="van Kruijsbergen I."/>
            <person name="Shu S."/>
            <person name="Carlson J."/>
            <person name="Kinoshita T."/>
            <person name="Ohta Y."/>
            <person name="Mawaribuchi S."/>
            <person name="Jenkins J."/>
            <person name="Grimwood J."/>
            <person name="Schmutz J."/>
            <person name="Mitros T."/>
            <person name="Mozaffari S.V."/>
            <person name="Suzuki Y."/>
            <person name="Haramoto Y."/>
            <person name="Yamamoto T.S."/>
            <person name="Takagi C."/>
            <person name="Heald R."/>
            <person name="Miller K."/>
            <person name="Haudenschild C."/>
            <person name="Kitzman J."/>
            <person name="Nakayama T."/>
            <person name="Izutsu Y."/>
            <person name="Robert J."/>
            <person name="Fortriede J."/>
            <person name="Burns K."/>
            <person name="Lotay V."/>
            <person name="Karimi K."/>
            <person name="Yasuoka Y."/>
            <person name="Dichmann D.S."/>
            <person name="Flajnik M.F."/>
            <person name="Houston D.W."/>
            <person name="Shendure J."/>
            <person name="DuPasquier L."/>
            <person name="Vize P.D."/>
            <person name="Zorn A.M."/>
            <person name="Ito M."/>
            <person name="Marcotte E.M."/>
            <person name="Wallingford J.B."/>
            <person name="Ito Y."/>
            <person name="Asashima M."/>
            <person name="Ueno N."/>
            <person name="Matsuda Y."/>
            <person name="Veenstra G.J."/>
            <person name="Fujiyama A."/>
            <person name="Harland R.M."/>
            <person name="Taira M."/>
            <person name="Rokhsar D.S."/>
        </authorList>
    </citation>
    <scope>NUCLEOTIDE SEQUENCE [LARGE SCALE GENOMIC DNA]</scope>
    <source>
        <strain evidence="2">J</strain>
    </source>
</reference>
<sequence>MGSFSDIDRTSVFFCKKPSPLTFYLFSCMLVLNEWLCCRSVGYTFLIINAVRLSHCGRLKFGFIITHPG</sequence>
<accession>A0A974HN63</accession>
<name>A0A974HN63_XENLA</name>
<dbReference type="EMBL" id="CM004472">
    <property type="protein sequence ID" value="OCT84257.1"/>
    <property type="molecule type" value="Genomic_DNA"/>
</dbReference>
<dbReference type="AlphaFoldDB" id="A0A974HN63"/>
<gene>
    <name evidence="1" type="ORF">XELAEV_18022407mg</name>
</gene>
<evidence type="ECO:0000313" key="1">
    <source>
        <dbReference type="EMBL" id="OCT84257.1"/>
    </source>
</evidence>